<reference evidence="5 6" key="1">
    <citation type="submission" date="2021-03" db="EMBL/GenBank/DDBJ databases">
        <title>Human Oral Microbial Genomes.</title>
        <authorList>
            <person name="Johnston C.D."/>
            <person name="Chen T."/>
            <person name="Dewhirst F.E."/>
        </authorList>
    </citation>
    <scope>NUCLEOTIDE SEQUENCE [LARGE SCALE GENOMIC DNA]</scope>
    <source>
        <strain evidence="5 6">DSMZ 100122</strain>
    </source>
</reference>
<dbReference type="GO" id="GO:0005524">
    <property type="term" value="F:ATP binding"/>
    <property type="evidence" value="ECO:0007669"/>
    <property type="project" value="UniProtKB-KW"/>
</dbReference>
<dbReference type="PANTHER" id="PTHR42939">
    <property type="entry name" value="ABC TRANSPORTER ATP-BINDING PROTEIN ALBC-RELATED"/>
    <property type="match status" value="1"/>
</dbReference>
<dbReference type="Pfam" id="PF00005">
    <property type="entry name" value="ABC_tran"/>
    <property type="match status" value="1"/>
</dbReference>
<sequence>MGALMIEGLSFGYDDALLFEDLDLSFPEGGLTGIVGKNGTGKSTLCDIVAGIHTAEVQVCEWRGQSLQLADFAQLVAYASQEPEFFPALTGIENLELLGLLLEQPDGYVARTAELAGLLGISTEDLRRKQSGNYSGGMREKLWLAAQLGTDREFLILDEPFESLDSDSVDVLVGILNEDHRSGILISHVVPASLELVDVIELVGAEE</sequence>
<evidence type="ECO:0000256" key="1">
    <source>
        <dbReference type="ARBA" id="ARBA00022448"/>
    </source>
</evidence>
<proteinExistence type="predicted"/>
<organism evidence="5 6">
    <name type="scientific">Arachnia rubra</name>
    <dbReference type="NCBI Taxonomy" id="1547448"/>
    <lineage>
        <taxon>Bacteria</taxon>
        <taxon>Bacillati</taxon>
        <taxon>Actinomycetota</taxon>
        <taxon>Actinomycetes</taxon>
        <taxon>Propionibacteriales</taxon>
        <taxon>Propionibacteriaceae</taxon>
        <taxon>Arachnia</taxon>
    </lineage>
</organism>
<dbReference type="RefSeq" id="WP_212325480.1">
    <property type="nucleotide sequence ID" value="NZ_AP024463.1"/>
</dbReference>
<feature type="domain" description="ABC transporter" evidence="4">
    <location>
        <begin position="4"/>
        <end position="207"/>
    </location>
</feature>
<dbReference type="PANTHER" id="PTHR42939:SF1">
    <property type="entry name" value="ABC TRANSPORTER ATP-BINDING PROTEIN ALBC-RELATED"/>
    <property type="match status" value="1"/>
</dbReference>
<keyword evidence="2" id="KW-0547">Nucleotide-binding</keyword>
<evidence type="ECO:0000313" key="6">
    <source>
        <dbReference type="Proteomes" id="UP000678513"/>
    </source>
</evidence>
<evidence type="ECO:0000256" key="2">
    <source>
        <dbReference type="ARBA" id="ARBA00022741"/>
    </source>
</evidence>
<protein>
    <submittedName>
        <fullName evidence="5">ATP-binding cassette domain-containing protein</fullName>
    </submittedName>
</protein>
<dbReference type="InterPro" id="IPR003593">
    <property type="entry name" value="AAA+_ATPase"/>
</dbReference>
<dbReference type="SMART" id="SM00382">
    <property type="entry name" value="AAA"/>
    <property type="match status" value="1"/>
</dbReference>
<dbReference type="SUPFAM" id="SSF52540">
    <property type="entry name" value="P-loop containing nucleoside triphosphate hydrolases"/>
    <property type="match status" value="1"/>
</dbReference>
<keyword evidence="1" id="KW-0813">Transport</keyword>
<keyword evidence="6" id="KW-1185">Reference proteome</keyword>
<gene>
    <name evidence="5" type="ORF">J5A65_03745</name>
</gene>
<dbReference type="Proteomes" id="UP000678513">
    <property type="component" value="Chromosome"/>
</dbReference>
<evidence type="ECO:0000259" key="4">
    <source>
        <dbReference type="PROSITE" id="PS50893"/>
    </source>
</evidence>
<evidence type="ECO:0000313" key="5">
    <source>
        <dbReference type="EMBL" id="QUC08856.1"/>
    </source>
</evidence>
<evidence type="ECO:0000256" key="3">
    <source>
        <dbReference type="ARBA" id="ARBA00022840"/>
    </source>
</evidence>
<dbReference type="PROSITE" id="PS50893">
    <property type="entry name" value="ABC_TRANSPORTER_2"/>
    <property type="match status" value="1"/>
</dbReference>
<dbReference type="InterPro" id="IPR051782">
    <property type="entry name" value="ABC_Transporter_VariousFunc"/>
</dbReference>
<dbReference type="InterPro" id="IPR003439">
    <property type="entry name" value="ABC_transporter-like_ATP-bd"/>
</dbReference>
<name>A0ABX7Y771_9ACTN</name>
<accession>A0ABX7Y771</accession>
<dbReference type="Gene3D" id="3.40.50.300">
    <property type="entry name" value="P-loop containing nucleotide triphosphate hydrolases"/>
    <property type="match status" value="1"/>
</dbReference>
<dbReference type="EMBL" id="CP072384">
    <property type="protein sequence ID" value="QUC08856.1"/>
    <property type="molecule type" value="Genomic_DNA"/>
</dbReference>
<dbReference type="InterPro" id="IPR027417">
    <property type="entry name" value="P-loop_NTPase"/>
</dbReference>
<keyword evidence="3 5" id="KW-0067">ATP-binding</keyword>